<keyword evidence="2" id="KW-1185">Reference proteome</keyword>
<evidence type="ECO:0000313" key="1">
    <source>
        <dbReference type="EMBL" id="GFF14588.1"/>
    </source>
</evidence>
<dbReference type="EMBL" id="BLJY01000003">
    <property type="protein sequence ID" value="GFF14588.1"/>
    <property type="molecule type" value="Genomic_DNA"/>
</dbReference>
<dbReference type="OrthoDB" id="5354164at2759"/>
<comment type="caution">
    <text evidence="1">The sequence shown here is derived from an EMBL/GenBank/DDBJ whole genome shotgun (WGS) entry which is preliminary data.</text>
</comment>
<sequence length="812" mass="90786">MSFGRLQAALAAATSDITLAAANINFDFTLVKNEAPKEYHSLGSALSKTSKEQAEFGSAHITARRLGALFGDICPSTPKLIKAYGTRVSEIAEATKTSVPAAEGFFSEYTGVNGTSIWAAATSSTSALQLQLLACMLARIWGPQEAIATWVELVQERRMEIIQRCERGEQMHIGTLNAAAQADNISRTSLAEWDDSARAWLRIADREKLLQQKQLTLIILNLRKAVTPDKSVFPGVLGVWKTALESMENLINGMPQAVNDGSVLIALGSWHIYPDLIVLGKNPAEVHFKDSLIKPGGVVTTGFDQAHGNCPQGVYWSLSLKHFHHYGGAAQKEALFHPDGARVTFDQFCFAAFGCLLGHWAVKWDEVHLAARLFVSIQKTLESFIGSDMASPKKTEISRYLRDPCQWWNIMVRAASAYLDTKCEDQETAERLVKLGMRRAHLFIPVDEVKNISPFFGCLSPDSILRCLKGSDERVSYLRSIAISPTDAKRDSAIIKYFEDLHDTPCFATSAPQLMHCRWVDAKSSPKSDHPSERVVSLRDVPRFRNRIENGSIVSPLYRAMWADSIFSAIEEKREPIITRETALSCVAYMEEEVDSDPRQLGRVFAMAYKECIYITMKCTCDPSEYREPYELRRLLGTIDPSSWKVLSTNIFNGRAEDHFSNTSVHLAFTDYYVPLHEHNSHSREHQVYFLESVASVHDSGTWVGDIDILQAVEDERIFRLTYVPCSRAHDIEDRPTPLVSAETWVDLLDPPDEALVFRANGNWIARLAAVAIAAQIFPGERISICPNNMCWSCTATEEDFISFTIPKLLIF</sequence>
<organism evidence="1 2">
    <name type="scientific">Aspergillus terreus</name>
    <dbReference type="NCBI Taxonomy" id="33178"/>
    <lineage>
        <taxon>Eukaryota</taxon>
        <taxon>Fungi</taxon>
        <taxon>Dikarya</taxon>
        <taxon>Ascomycota</taxon>
        <taxon>Pezizomycotina</taxon>
        <taxon>Eurotiomycetes</taxon>
        <taxon>Eurotiomycetidae</taxon>
        <taxon>Eurotiales</taxon>
        <taxon>Aspergillaceae</taxon>
        <taxon>Aspergillus</taxon>
        <taxon>Aspergillus subgen. Circumdati</taxon>
    </lineage>
</organism>
<evidence type="ECO:0000313" key="2">
    <source>
        <dbReference type="Proteomes" id="UP000452235"/>
    </source>
</evidence>
<name>A0A5M3YSA9_ASPTE</name>
<accession>A0A5M3YSA9</accession>
<gene>
    <name evidence="1" type="ORF">ATEIFO6365_0003065400</name>
</gene>
<protein>
    <submittedName>
        <fullName evidence="1">Uncharacterized protein</fullName>
    </submittedName>
</protein>
<dbReference type="VEuPathDB" id="FungiDB:ATEG_00662"/>
<dbReference type="AlphaFoldDB" id="A0A5M3YSA9"/>
<proteinExistence type="predicted"/>
<reference evidence="1 2" key="1">
    <citation type="submission" date="2020-01" db="EMBL/GenBank/DDBJ databases">
        <title>Aspergillus terreus IFO 6365 whole genome shotgun sequence.</title>
        <authorList>
            <person name="Kanamasa S."/>
            <person name="Takahashi H."/>
        </authorList>
    </citation>
    <scope>NUCLEOTIDE SEQUENCE [LARGE SCALE GENOMIC DNA]</scope>
    <source>
        <strain evidence="1 2">IFO 6365</strain>
    </source>
</reference>
<dbReference type="Proteomes" id="UP000452235">
    <property type="component" value="Unassembled WGS sequence"/>
</dbReference>